<gene>
    <name evidence="2" type="ORF">ACFQGH_14935</name>
</gene>
<dbReference type="Pfam" id="PF00111">
    <property type="entry name" value="Fer2"/>
    <property type="match status" value="1"/>
</dbReference>
<reference evidence="2 3" key="1">
    <citation type="journal article" date="2019" name="Int. J. Syst. Evol. Microbiol.">
        <title>The Global Catalogue of Microorganisms (GCM) 10K type strain sequencing project: providing services to taxonomists for standard genome sequencing and annotation.</title>
        <authorList>
            <consortium name="The Broad Institute Genomics Platform"/>
            <consortium name="The Broad Institute Genome Sequencing Center for Infectious Disease"/>
            <person name="Wu L."/>
            <person name="Ma J."/>
        </authorList>
    </citation>
    <scope>NUCLEOTIDE SEQUENCE [LARGE SCALE GENOMIC DNA]</scope>
    <source>
        <strain evidence="2 3">CGMCC 1.3240</strain>
    </source>
</reference>
<evidence type="ECO:0000313" key="3">
    <source>
        <dbReference type="Proteomes" id="UP001596312"/>
    </source>
</evidence>
<dbReference type="Gene3D" id="3.10.20.30">
    <property type="match status" value="1"/>
</dbReference>
<dbReference type="InterPro" id="IPR012675">
    <property type="entry name" value="Beta-grasp_dom_sf"/>
</dbReference>
<evidence type="ECO:0000313" key="2">
    <source>
        <dbReference type="EMBL" id="MFC6906490.1"/>
    </source>
</evidence>
<sequence>MPTIEYEGERIDCEAGDELREALLEADRSPHNGASNYANCGGRAVCGTCAVEVRGPVSEMGEDERSRLSKWPHDLESGLRLACQTRVEGDIEVEKHGGFWGQKGDR</sequence>
<proteinExistence type="predicted"/>
<dbReference type="InterPro" id="IPR036010">
    <property type="entry name" value="2Fe-2S_ferredoxin-like_sf"/>
</dbReference>
<accession>A0ABD5V8L2</accession>
<organism evidence="2 3">
    <name type="scientific">Halalkalicoccus tibetensis</name>
    <dbReference type="NCBI Taxonomy" id="175632"/>
    <lineage>
        <taxon>Archaea</taxon>
        <taxon>Methanobacteriati</taxon>
        <taxon>Methanobacteriota</taxon>
        <taxon>Stenosarchaea group</taxon>
        <taxon>Halobacteria</taxon>
        <taxon>Halobacteriales</taxon>
        <taxon>Halococcaceae</taxon>
        <taxon>Halalkalicoccus</taxon>
    </lineage>
</organism>
<name>A0ABD5V8L2_9EURY</name>
<comment type="caution">
    <text evidence="2">The sequence shown here is derived from an EMBL/GenBank/DDBJ whole genome shotgun (WGS) entry which is preliminary data.</text>
</comment>
<dbReference type="Proteomes" id="UP001596312">
    <property type="component" value="Unassembled WGS sequence"/>
</dbReference>
<keyword evidence="3" id="KW-1185">Reference proteome</keyword>
<protein>
    <submittedName>
        <fullName evidence="2">2Fe-2S iron-sulfur cluster-binding protein</fullName>
    </submittedName>
</protein>
<dbReference type="AlphaFoldDB" id="A0ABD5V8L2"/>
<dbReference type="CDD" id="cd00207">
    <property type="entry name" value="fer2"/>
    <property type="match status" value="1"/>
</dbReference>
<dbReference type="EMBL" id="JBHSXQ010000004">
    <property type="protein sequence ID" value="MFC6906490.1"/>
    <property type="molecule type" value="Genomic_DNA"/>
</dbReference>
<dbReference type="RefSeq" id="WP_340605061.1">
    <property type="nucleotide sequence ID" value="NZ_JBBMXV010000004.1"/>
</dbReference>
<dbReference type="InterPro" id="IPR001041">
    <property type="entry name" value="2Fe-2S_ferredoxin-type"/>
</dbReference>
<dbReference type="PROSITE" id="PS51085">
    <property type="entry name" value="2FE2S_FER_2"/>
    <property type="match status" value="1"/>
</dbReference>
<evidence type="ECO:0000259" key="1">
    <source>
        <dbReference type="PROSITE" id="PS51085"/>
    </source>
</evidence>
<feature type="domain" description="2Fe-2S ferredoxin-type" evidence="1">
    <location>
        <begin position="1"/>
        <end position="99"/>
    </location>
</feature>
<dbReference type="SUPFAM" id="SSF54292">
    <property type="entry name" value="2Fe-2S ferredoxin-like"/>
    <property type="match status" value="1"/>
</dbReference>